<dbReference type="AlphaFoldDB" id="A0A7X0HV23"/>
<comment type="caution">
    <text evidence="1">The sequence shown here is derived from an EMBL/GenBank/DDBJ whole genome shotgun (WGS) entry which is preliminary data.</text>
</comment>
<dbReference type="EMBL" id="JACHGK010000020">
    <property type="protein sequence ID" value="MBB6447368.1"/>
    <property type="molecule type" value="Genomic_DNA"/>
</dbReference>
<name>A0A7X0HV23_9BACI</name>
<evidence type="ECO:0000313" key="2">
    <source>
        <dbReference type="Proteomes" id="UP000531594"/>
    </source>
</evidence>
<protein>
    <submittedName>
        <fullName evidence="1">Uncharacterized protein</fullName>
    </submittedName>
</protein>
<gene>
    <name evidence="1" type="ORF">HNR53_004048</name>
</gene>
<reference evidence="1 2" key="1">
    <citation type="submission" date="2020-08" db="EMBL/GenBank/DDBJ databases">
        <title>Genomic Encyclopedia of Type Strains, Phase IV (KMG-IV): sequencing the most valuable type-strain genomes for metagenomic binning, comparative biology and taxonomic classification.</title>
        <authorList>
            <person name="Goeker M."/>
        </authorList>
    </citation>
    <scope>NUCLEOTIDE SEQUENCE [LARGE SCALE GENOMIC DNA]</scope>
    <source>
        <strain evidence="1 2">DSM 5391</strain>
    </source>
</reference>
<proteinExistence type="predicted"/>
<organism evidence="1 2">
    <name type="scientific">Bacillus benzoevorans</name>
    <dbReference type="NCBI Taxonomy" id="1456"/>
    <lineage>
        <taxon>Bacteria</taxon>
        <taxon>Bacillati</taxon>
        <taxon>Bacillota</taxon>
        <taxon>Bacilli</taxon>
        <taxon>Bacillales</taxon>
        <taxon>Bacillaceae</taxon>
        <taxon>Bacillus</taxon>
    </lineage>
</organism>
<accession>A0A7X0HV23</accession>
<keyword evidence="2" id="KW-1185">Reference proteome</keyword>
<dbReference type="RefSeq" id="WP_184529239.1">
    <property type="nucleotide sequence ID" value="NZ_JACHGK010000020.1"/>
</dbReference>
<evidence type="ECO:0000313" key="1">
    <source>
        <dbReference type="EMBL" id="MBB6447368.1"/>
    </source>
</evidence>
<dbReference type="Proteomes" id="UP000531594">
    <property type="component" value="Unassembled WGS sequence"/>
</dbReference>
<sequence>MKFVVFSHSGWTSFSYQRYIELLPGRGSKFFFGKVSDEDEEMYGLQSLSFAEIDGLEKGEYTAIVSSPYLLPFVFQIQPKCIIALIDPVPNDEEAGLWQKFTGLLAAEADLIGCCNEEIYMEQCLRHENVMLLQDENKECETIWTEVILAMDQDQSLDSWKQRQWESRAAFYKDLHEQVGDHEEVCYSLASYLYFLNRSLAKEYLTISFEQMILKNKKECLSQYYRFFAAIEAKAGNLDRAVHNYAISAITEEEKLNVKSFHRLLEDGRKNLVQAGTFKLNQDYLSAIRVLMISNDPEARRYLLPNFLNTYRWEEALNLLEKMELPVTEQYFADGIRGILQQIRGKRHEGIHSLLRASVYDWKVLSSIAEMDQWDQAMKKTIRRLNDVK</sequence>